<proteinExistence type="predicted"/>
<feature type="region of interest" description="Disordered" evidence="1">
    <location>
        <begin position="76"/>
        <end position="101"/>
    </location>
</feature>
<evidence type="ECO:0000256" key="2">
    <source>
        <dbReference type="SAM" id="Phobius"/>
    </source>
</evidence>
<keyword evidence="2" id="KW-1133">Transmembrane helix</keyword>
<dbReference type="Gene3D" id="3.30.70.2390">
    <property type="match status" value="1"/>
</dbReference>
<feature type="domain" description="LytR/CpsA/Psr regulator C-terminal" evidence="3">
    <location>
        <begin position="108"/>
        <end position="194"/>
    </location>
</feature>
<keyword evidence="5" id="KW-1185">Reference proteome</keyword>
<dbReference type="Pfam" id="PF13399">
    <property type="entry name" value="LytR_C"/>
    <property type="match status" value="1"/>
</dbReference>
<accession>A0A2L2BP19</accession>
<protein>
    <submittedName>
        <fullName evidence="4">LytR-like transcriptional attenuator</fullName>
    </submittedName>
</protein>
<keyword evidence="2" id="KW-0472">Membrane</keyword>
<evidence type="ECO:0000313" key="5">
    <source>
        <dbReference type="Proteomes" id="UP000243077"/>
    </source>
</evidence>
<dbReference type="InterPro" id="IPR027381">
    <property type="entry name" value="LytR/CpsA/Psr_C"/>
</dbReference>
<sequence length="197" mass="21047">MAKGSRFLPDRFDDVPLEKGYVGLRRLKRPKSFWLIPAGIVLGVSAVVAVVGIILVDQADNYLELDPEEIAIAEQEPEPEPAPEPEPEPEPEPVEPIVNPSADEIEGITLTVLNGTDTAGLASGAGERLSDEGWPDQTLTNADSQDVETSLVAYQQEDDEALALGVAQILGIDEVVLTDNYPGANITVLLGADYSTD</sequence>
<dbReference type="AlphaFoldDB" id="A0A2L2BP19"/>
<organism evidence="4 5">
    <name type="scientific">Pontimonas salivibrio</name>
    <dbReference type="NCBI Taxonomy" id="1159327"/>
    <lineage>
        <taxon>Bacteria</taxon>
        <taxon>Bacillati</taxon>
        <taxon>Actinomycetota</taxon>
        <taxon>Actinomycetes</taxon>
        <taxon>Micrococcales</taxon>
        <taxon>Microbacteriaceae</taxon>
        <taxon>Pontimonas</taxon>
    </lineage>
</organism>
<evidence type="ECO:0000313" key="4">
    <source>
        <dbReference type="EMBL" id="AVG23416.1"/>
    </source>
</evidence>
<dbReference type="KEGG" id="psai:C3B54_11421"/>
<dbReference type="OrthoDB" id="5125199at2"/>
<dbReference type="RefSeq" id="WP_104913032.1">
    <property type="nucleotide sequence ID" value="NZ_CP026923.1"/>
</dbReference>
<reference evidence="4 5" key="1">
    <citation type="submission" date="2018-02" db="EMBL/GenBank/DDBJ databases">
        <title>Complete genome of the streamlined marine actinobacterium Pontimonas salivibrio CL-TW6 adapted to coastal planktonic lifestype.</title>
        <authorList>
            <person name="Cho B.C."/>
            <person name="Hardies S.C."/>
            <person name="Jang G.I."/>
            <person name="Hwang C.Y."/>
        </authorList>
    </citation>
    <scope>NUCLEOTIDE SEQUENCE [LARGE SCALE GENOMIC DNA]</scope>
    <source>
        <strain evidence="4 5">CL-TW6</strain>
    </source>
</reference>
<dbReference type="EMBL" id="CP026923">
    <property type="protein sequence ID" value="AVG23416.1"/>
    <property type="molecule type" value="Genomic_DNA"/>
</dbReference>
<gene>
    <name evidence="4" type="ORF">C3B54_11421</name>
</gene>
<keyword evidence="2" id="KW-0812">Transmembrane</keyword>
<dbReference type="Proteomes" id="UP000243077">
    <property type="component" value="Chromosome"/>
</dbReference>
<feature type="transmembrane region" description="Helical" evidence="2">
    <location>
        <begin position="33"/>
        <end position="56"/>
    </location>
</feature>
<evidence type="ECO:0000259" key="3">
    <source>
        <dbReference type="Pfam" id="PF13399"/>
    </source>
</evidence>
<name>A0A2L2BP19_9MICO</name>
<feature type="compositionally biased region" description="Acidic residues" evidence="1">
    <location>
        <begin position="76"/>
        <end position="93"/>
    </location>
</feature>
<evidence type="ECO:0000256" key="1">
    <source>
        <dbReference type="SAM" id="MobiDB-lite"/>
    </source>
</evidence>